<name>A0A7M5XAB3_9CNID</name>
<evidence type="ECO:0000256" key="2">
    <source>
        <dbReference type="SAM" id="Phobius"/>
    </source>
</evidence>
<proteinExistence type="predicted"/>
<dbReference type="EnsemblMetazoa" id="CLYHEMT020016.1">
    <property type="protein sequence ID" value="CLYHEMP020016.1"/>
    <property type="gene ID" value="CLYHEMG020016"/>
</dbReference>
<accession>A0A7M5XAB3</accession>
<feature type="compositionally biased region" description="Basic and acidic residues" evidence="1">
    <location>
        <begin position="588"/>
        <end position="606"/>
    </location>
</feature>
<protein>
    <recommendedName>
        <fullName evidence="6">Cnidarian restricted protein</fullName>
    </recommendedName>
</protein>
<keyword evidence="3" id="KW-0732">Signal</keyword>
<evidence type="ECO:0000256" key="3">
    <source>
        <dbReference type="SAM" id="SignalP"/>
    </source>
</evidence>
<feature type="region of interest" description="Disordered" evidence="1">
    <location>
        <begin position="399"/>
        <end position="652"/>
    </location>
</feature>
<keyword evidence="2" id="KW-1133">Transmembrane helix</keyword>
<reference evidence="4" key="1">
    <citation type="submission" date="2021-01" db="UniProtKB">
        <authorList>
            <consortium name="EnsemblMetazoa"/>
        </authorList>
    </citation>
    <scope>IDENTIFICATION</scope>
</reference>
<evidence type="ECO:0000256" key="1">
    <source>
        <dbReference type="SAM" id="MobiDB-lite"/>
    </source>
</evidence>
<dbReference type="GeneID" id="136817081"/>
<dbReference type="RefSeq" id="XP_066929522.1">
    <property type="nucleotide sequence ID" value="XM_067073421.1"/>
</dbReference>
<feature type="compositionally biased region" description="Basic and acidic residues" evidence="1">
    <location>
        <begin position="426"/>
        <end position="435"/>
    </location>
</feature>
<keyword evidence="2" id="KW-0472">Membrane</keyword>
<feature type="chain" id="PRO_5029642441" description="Cnidarian restricted protein" evidence="3">
    <location>
        <begin position="27"/>
        <end position="652"/>
    </location>
</feature>
<evidence type="ECO:0000313" key="5">
    <source>
        <dbReference type="Proteomes" id="UP000594262"/>
    </source>
</evidence>
<keyword evidence="5" id="KW-1185">Reference proteome</keyword>
<dbReference type="AlphaFoldDB" id="A0A7M5XAB3"/>
<feature type="compositionally biased region" description="Basic and acidic residues" evidence="1">
    <location>
        <begin position="462"/>
        <end position="495"/>
    </location>
</feature>
<keyword evidence="2" id="KW-0812">Transmembrane</keyword>
<feature type="compositionally biased region" description="Polar residues" evidence="1">
    <location>
        <begin position="559"/>
        <end position="582"/>
    </location>
</feature>
<feature type="compositionally biased region" description="Basic and acidic residues" evidence="1">
    <location>
        <begin position="614"/>
        <end position="640"/>
    </location>
</feature>
<evidence type="ECO:0008006" key="6">
    <source>
        <dbReference type="Google" id="ProtNLM"/>
    </source>
</evidence>
<feature type="transmembrane region" description="Helical" evidence="2">
    <location>
        <begin position="336"/>
        <end position="362"/>
    </location>
</feature>
<dbReference type="RefSeq" id="XP_066929523.1">
    <property type="nucleotide sequence ID" value="XM_067073422.1"/>
</dbReference>
<organism evidence="4 5">
    <name type="scientific">Clytia hemisphaerica</name>
    <dbReference type="NCBI Taxonomy" id="252671"/>
    <lineage>
        <taxon>Eukaryota</taxon>
        <taxon>Metazoa</taxon>
        <taxon>Cnidaria</taxon>
        <taxon>Hydrozoa</taxon>
        <taxon>Hydroidolina</taxon>
        <taxon>Leptothecata</taxon>
        <taxon>Obeliida</taxon>
        <taxon>Clytiidae</taxon>
        <taxon>Clytia</taxon>
    </lineage>
</organism>
<dbReference type="Proteomes" id="UP000594262">
    <property type="component" value="Unplaced"/>
</dbReference>
<feature type="signal peptide" evidence="3">
    <location>
        <begin position="1"/>
        <end position="26"/>
    </location>
</feature>
<sequence length="652" mass="73591">MGQIPWKMVFLKLFVCFSISVGISRASSIRLTNGLNYIPSGNTAILSWIHDQPFDMVEFNYRLNQSEPLLNKIEYRRNQSSGQFDTSSTRPNITERLFTSSTADNSTFEISLRDVQPGEYLDAKISIGGSIFGIDYRLIGYLPPALLSYQFTDDNKFIAEIQTDLQPNVQITQISPTEQKQFVYTSNLDDRHVYTTDYTAPYPCGRKIKINATIHRSEMVKIIDFPNDFEIYNLNLTTNITCFSLKWEHSVSNCTYQSLQIISPLNGSAILNLPTDQSYFEQCSDKPIGWVWNYDRVVEGKIRGVFDDGLYSKWYKFIKYSREPCGQDDPPSAPDAWYSVLAGVGSVVTVVLIFCIISHCILVTKKSEAIKYAAVKSNGRATTENTETINLIVAEEGVDSADNKPSSKGDTLFINLESDENTNLPSKEKKAKTPEEQIPQINFEDENGCLMSIREVPEPEEEPNHSQKNDHDPSQEIIKDRAKSEDIQNEKSKIDEDNDIIAETPNSNEKDLLIDEPLQEKQDSKSDKQNIDKPLNNYENASVTKPKPEENVSLKPLETVQNQKPESQGVKNNKPSETNEPSAQPVHKNTDPDSSKTPEAEAKTDNGENLNDISGKKETIEKTDQNERQNIESPKDDTKIEVLQNVQSDTTV</sequence>
<evidence type="ECO:0000313" key="4">
    <source>
        <dbReference type="EnsemblMetazoa" id="CLYHEMP020016.1"/>
    </source>
</evidence>
<feature type="compositionally biased region" description="Basic and acidic residues" evidence="1">
    <location>
        <begin position="508"/>
        <end position="531"/>
    </location>
</feature>